<dbReference type="Pfam" id="PF02607">
    <property type="entry name" value="B12-binding_2"/>
    <property type="match status" value="1"/>
</dbReference>
<dbReference type="PROSITE" id="PS50937">
    <property type="entry name" value="HTH_MERR_2"/>
    <property type="match status" value="1"/>
</dbReference>
<gene>
    <name evidence="6" type="ORF">EI77_01688</name>
</gene>
<dbReference type="InterPro" id="IPR000551">
    <property type="entry name" value="MerR-type_HTH_dom"/>
</dbReference>
<keyword evidence="7" id="KW-1185">Reference proteome</keyword>
<dbReference type="InterPro" id="IPR003759">
    <property type="entry name" value="Cbl-bd_cap"/>
</dbReference>
<dbReference type="Proteomes" id="UP000295662">
    <property type="component" value="Unassembled WGS sequence"/>
</dbReference>
<feature type="domain" description="HTH merR-type" evidence="4">
    <location>
        <begin position="1"/>
        <end position="71"/>
    </location>
</feature>
<dbReference type="InterPro" id="IPR009061">
    <property type="entry name" value="DNA-bd_dom_put_sf"/>
</dbReference>
<dbReference type="Gene3D" id="3.40.50.280">
    <property type="entry name" value="Cobalamin-binding domain"/>
    <property type="match status" value="1"/>
</dbReference>
<organism evidence="6 7">
    <name type="scientific">Prosthecobacter fusiformis</name>
    <dbReference type="NCBI Taxonomy" id="48464"/>
    <lineage>
        <taxon>Bacteria</taxon>
        <taxon>Pseudomonadati</taxon>
        <taxon>Verrucomicrobiota</taxon>
        <taxon>Verrucomicrobiia</taxon>
        <taxon>Verrucomicrobiales</taxon>
        <taxon>Verrucomicrobiaceae</taxon>
        <taxon>Prosthecobacter</taxon>
    </lineage>
</organism>
<keyword evidence="3" id="KW-0804">Transcription</keyword>
<dbReference type="GO" id="GO:0003700">
    <property type="term" value="F:DNA-binding transcription factor activity"/>
    <property type="evidence" value="ECO:0007669"/>
    <property type="project" value="InterPro"/>
</dbReference>
<dbReference type="PANTHER" id="PTHR30204:SF67">
    <property type="entry name" value="HTH-TYPE TRANSCRIPTIONAL REGULATOR MLRA-RELATED"/>
    <property type="match status" value="1"/>
</dbReference>
<dbReference type="GO" id="GO:0031419">
    <property type="term" value="F:cobalamin binding"/>
    <property type="evidence" value="ECO:0007669"/>
    <property type="project" value="InterPro"/>
</dbReference>
<evidence type="ECO:0000256" key="2">
    <source>
        <dbReference type="ARBA" id="ARBA00023125"/>
    </source>
</evidence>
<dbReference type="SUPFAM" id="SSF52242">
    <property type="entry name" value="Cobalamin (vitamin B12)-binding domain"/>
    <property type="match status" value="1"/>
</dbReference>
<accession>A0A4R7S484</accession>
<dbReference type="InterPro" id="IPR036724">
    <property type="entry name" value="Cobalamin-bd_sf"/>
</dbReference>
<reference evidence="6 7" key="1">
    <citation type="submission" date="2019-03" db="EMBL/GenBank/DDBJ databases">
        <title>Genomic Encyclopedia of Archaeal and Bacterial Type Strains, Phase II (KMG-II): from individual species to whole genera.</title>
        <authorList>
            <person name="Goeker M."/>
        </authorList>
    </citation>
    <scope>NUCLEOTIDE SEQUENCE [LARGE SCALE GENOMIC DNA]</scope>
    <source>
        <strain evidence="6 7">ATCC 25309</strain>
    </source>
</reference>
<dbReference type="Pfam" id="PF13411">
    <property type="entry name" value="MerR_1"/>
    <property type="match status" value="1"/>
</dbReference>
<protein>
    <submittedName>
        <fullName evidence="6">Methanogenic corrinoid protein MtbC1</fullName>
    </submittedName>
</protein>
<name>A0A4R7S484_9BACT</name>
<dbReference type="InterPro" id="IPR036594">
    <property type="entry name" value="Meth_synthase_dom"/>
</dbReference>
<keyword evidence="1" id="KW-0805">Transcription regulation</keyword>
<evidence type="ECO:0000259" key="4">
    <source>
        <dbReference type="PROSITE" id="PS50937"/>
    </source>
</evidence>
<dbReference type="CDD" id="cd01104">
    <property type="entry name" value="HTH_MlrA-CarA"/>
    <property type="match status" value="1"/>
</dbReference>
<sequence>MLSTIQAASIRSGLSPHVIRIWERRYEALTPSRTGTNRRMYCDEEIERLKLLRELTENGHRIGNIARLEKAQLEHMLKQSLTRTLSATASFSVDATALLETEEHFVKQCIEATMAYDSDRLRRLLQRARILFGQRCMVHSVICPLIQKVGEFWQAGQIRPSHEHIATAVIREILMTPLPGNQVAPSAPEVVISTPIGEVHELGALLVASSARDLGWRVTYLGPNLPTEEIVACARARKVRAIALSVVYPDRCPVIQEKLRKIRNLMPEKMALIVGGRAATGYAESLTDLKIHWARDLGSLDQLLVQLSSSAAV</sequence>
<dbReference type="EMBL" id="SOCA01000002">
    <property type="protein sequence ID" value="TDU73220.1"/>
    <property type="molecule type" value="Genomic_DNA"/>
</dbReference>
<dbReference type="OrthoDB" id="122388at2"/>
<dbReference type="SMART" id="SM00422">
    <property type="entry name" value="HTH_MERR"/>
    <property type="match status" value="1"/>
</dbReference>
<dbReference type="PANTHER" id="PTHR30204">
    <property type="entry name" value="REDOX-CYCLING DRUG-SENSING TRANSCRIPTIONAL ACTIVATOR SOXR"/>
    <property type="match status" value="1"/>
</dbReference>
<evidence type="ECO:0000259" key="5">
    <source>
        <dbReference type="PROSITE" id="PS51332"/>
    </source>
</evidence>
<dbReference type="InterPro" id="IPR047057">
    <property type="entry name" value="MerR_fam"/>
</dbReference>
<dbReference type="InterPro" id="IPR006158">
    <property type="entry name" value="Cobalamin-bd"/>
</dbReference>
<dbReference type="GO" id="GO:0003677">
    <property type="term" value="F:DNA binding"/>
    <property type="evidence" value="ECO:0007669"/>
    <property type="project" value="UniProtKB-KW"/>
</dbReference>
<dbReference type="PROSITE" id="PS51332">
    <property type="entry name" value="B12_BINDING"/>
    <property type="match status" value="1"/>
</dbReference>
<proteinExistence type="predicted"/>
<evidence type="ECO:0000313" key="6">
    <source>
        <dbReference type="EMBL" id="TDU73220.1"/>
    </source>
</evidence>
<evidence type="ECO:0000256" key="3">
    <source>
        <dbReference type="ARBA" id="ARBA00023163"/>
    </source>
</evidence>
<dbReference type="CDD" id="cd02065">
    <property type="entry name" value="B12-binding_like"/>
    <property type="match status" value="1"/>
</dbReference>
<dbReference type="Pfam" id="PF02310">
    <property type="entry name" value="B12-binding"/>
    <property type="match status" value="1"/>
</dbReference>
<keyword evidence="2" id="KW-0238">DNA-binding</keyword>
<comment type="caution">
    <text evidence="6">The sequence shown here is derived from an EMBL/GenBank/DDBJ whole genome shotgun (WGS) entry which is preliminary data.</text>
</comment>
<evidence type="ECO:0000256" key="1">
    <source>
        <dbReference type="ARBA" id="ARBA00023015"/>
    </source>
</evidence>
<dbReference type="GO" id="GO:0046872">
    <property type="term" value="F:metal ion binding"/>
    <property type="evidence" value="ECO:0007669"/>
    <property type="project" value="InterPro"/>
</dbReference>
<dbReference type="Gene3D" id="1.10.1240.10">
    <property type="entry name" value="Methionine synthase domain"/>
    <property type="match status" value="1"/>
</dbReference>
<dbReference type="AlphaFoldDB" id="A0A4R7S484"/>
<evidence type="ECO:0000313" key="7">
    <source>
        <dbReference type="Proteomes" id="UP000295662"/>
    </source>
</evidence>
<dbReference type="RefSeq" id="WP_133794571.1">
    <property type="nucleotide sequence ID" value="NZ_SOCA01000002.1"/>
</dbReference>
<dbReference type="SUPFAM" id="SSF46955">
    <property type="entry name" value="Putative DNA-binding domain"/>
    <property type="match status" value="1"/>
</dbReference>
<feature type="domain" description="B12-binding" evidence="5">
    <location>
        <begin position="187"/>
        <end position="313"/>
    </location>
</feature>
<dbReference type="Gene3D" id="1.10.1660.10">
    <property type="match status" value="1"/>
</dbReference>